<dbReference type="Gene3D" id="6.10.340.10">
    <property type="match status" value="1"/>
</dbReference>
<dbReference type="Pfam" id="PF00990">
    <property type="entry name" value="GGDEF"/>
    <property type="match status" value="1"/>
</dbReference>
<dbReference type="InterPro" id="IPR001633">
    <property type="entry name" value="EAL_dom"/>
</dbReference>
<dbReference type="Gene3D" id="3.30.110.200">
    <property type="match status" value="1"/>
</dbReference>
<dbReference type="Pfam" id="PF00563">
    <property type="entry name" value="EAL"/>
    <property type="match status" value="1"/>
</dbReference>
<proteinExistence type="predicted"/>
<dbReference type="GO" id="GO:0007165">
    <property type="term" value="P:signal transduction"/>
    <property type="evidence" value="ECO:0007669"/>
    <property type="project" value="InterPro"/>
</dbReference>
<dbReference type="Gene3D" id="3.20.20.450">
    <property type="entry name" value="EAL domain"/>
    <property type="match status" value="1"/>
</dbReference>
<dbReference type="InterPro" id="IPR050706">
    <property type="entry name" value="Cyclic-di-GMP_PDE-like"/>
</dbReference>
<organism evidence="6 7">
    <name type="scientific">Marinomonas balearica</name>
    <dbReference type="NCBI Taxonomy" id="491947"/>
    <lineage>
        <taxon>Bacteria</taxon>
        <taxon>Pseudomonadati</taxon>
        <taxon>Pseudomonadota</taxon>
        <taxon>Gammaproteobacteria</taxon>
        <taxon>Oceanospirillales</taxon>
        <taxon>Oceanospirillaceae</taxon>
        <taxon>Marinomonas</taxon>
    </lineage>
</organism>
<dbReference type="PROSITE" id="PS50883">
    <property type="entry name" value="EAL"/>
    <property type="match status" value="1"/>
</dbReference>
<dbReference type="EMBL" id="SNXC01000009">
    <property type="protein sequence ID" value="TDO99689.1"/>
    <property type="molecule type" value="Genomic_DNA"/>
</dbReference>
<dbReference type="InterPro" id="IPR029787">
    <property type="entry name" value="Nucleotide_cyclase"/>
</dbReference>
<dbReference type="RefSeq" id="WP_133502530.1">
    <property type="nucleotide sequence ID" value="NZ_SNXC01000009.1"/>
</dbReference>
<protein>
    <submittedName>
        <fullName evidence="6">Diguanylate cyclase/phosphodiesterase</fullName>
    </submittedName>
</protein>
<dbReference type="InterPro" id="IPR042461">
    <property type="entry name" value="LapD_MoxY_peri_C"/>
</dbReference>
<keyword evidence="1" id="KW-0175">Coiled coil</keyword>
<dbReference type="OrthoDB" id="5894408at2"/>
<evidence type="ECO:0000313" key="7">
    <source>
        <dbReference type="Proteomes" id="UP000294656"/>
    </source>
</evidence>
<dbReference type="SMART" id="SM00267">
    <property type="entry name" value="GGDEF"/>
    <property type="match status" value="1"/>
</dbReference>
<dbReference type="GO" id="GO:0071111">
    <property type="term" value="F:cyclic-guanylate-specific phosphodiesterase activity"/>
    <property type="evidence" value="ECO:0007669"/>
    <property type="project" value="InterPro"/>
</dbReference>
<dbReference type="InterPro" id="IPR000160">
    <property type="entry name" value="GGDEF_dom"/>
</dbReference>
<feature type="coiled-coil region" evidence="1">
    <location>
        <begin position="202"/>
        <end position="236"/>
    </location>
</feature>
<dbReference type="GO" id="GO:0016020">
    <property type="term" value="C:membrane"/>
    <property type="evidence" value="ECO:0007669"/>
    <property type="project" value="InterPro"/>
</dbReference>
<name>A0A4R6MHN4_9GAMM</name>
<keyword evidence="2" id="KW-1133">Transmembrane helix</keyword>
<keyword evidence="7" id="KW-1185">Reference proteome</keyword>
<dbReference type="CDD" id="cd01949">
    <property type="entry name" value="GGDEF"/>
    <property type="match status" value="1"/>
</dbReference>
<dbReference type="SUPFAM" id="SSF141868">
    <property type="entry name" value="EAL domain-like"/>
    <property type="match status" value="1"/>
</dbReference>
<dbReference type="InterPro" id="IPR003660">
    <property type="entry name" value="HAMP_dom"/>
</dbReference>
<feature type="domain" description="HAMP" evidence="4">
    <location>
        <begin position="172"/>
        <end position="224"/>
    </location>
</feature>
<evidence type="ECO:0000313" key="6">
    <source>
        <dbReference type="EMBL" id="TDO99689.1"/>
    </source>
</evidence>
<dbReference type="AlphaFoldDB" id="A0A4R6MHN4"/>
<feature type="domain" description="GGDEF" evidence="5">
    <location>
        <begin position="265"/>
        <end position="399"/>
    </location>
</feature>
<dbReference type="PROSITE" id="PS50887">
    <property type="entry name" value="GGDEF"/>
    <property type="match status" value="1"/>
</dbReference>
<keyword evidence="2" id="KW-0812">Transmembrane</keyword>
<feature type="transmembrane region" description="Helical" evidence="2">
    <location>
        <begin position="152"/>
        <end position="175"/>
    </location>
</feature>
<dbReference type="Proteomes" id="UP000294656">
    <property type="component" value="Unassembled WGS sequence"/>
</dbReference>
<gene>
    <name evidence="6" type="ORF">DFP79_0676</name>
</gene>
<dbReference type="Pfam" id="PF16448">
    <property type="entry name" value="LapD_MoxY_N"/>
    <property type="match status" value="1"/>
</dbReference>
<dbReference type="PANTHER" id="PTHR33121">
    <property type="entry name" value="CYCLIC DI-GMP PHOSPHODIESTERASE PDEF"/>
    <property type="match status" value="1"/>
</dbReference>
<dbReference type="SMART" id="SM00304">
    <property type="entry name" value="HAMP"/>
    <property type="match status" value="1"/>
</dbReference>
<evidence type="ECO:0000256" key="1">
    <source>
        <dbReference type="SAM" id="Coils"/>
    </source>
</evidence>
<sequence>MTLFRQLMLTIFILLSFVLMVVMAINFKTTKDYLVEQLRSTTQDTATSLSMQVSDFMALEDYTSVESSLNAVFDSGYFAQVRVHVYDTDSDILRANQTVIQGVPSWFIEAIDFEVPTAKAVVSNGWNELGQIYVTGSAGYGYFQLWNATRGLLLSFLVIGLITIAVGWVMIRWLFKPLAEVEKQAEAIQQRKFVRMEKLPKTRELKSVVQSMNRMAEKLEKEFESEAETAQWLQAKAFKDPVSGLGNRNFFDSQIKAHFSDADRVVDGLLLISLTDLGRLNNERGYEATDLFIRSSADIIQSQVSLSSANAVLARLGGADFIVLLPNIDLDRLKHFVDETIGALHELASSRISYSEAVANIGAVLIDQADDRSAAMAQVDAALRAAKTAGANQVRVFDSEAGDDLAIGRMAWRDMLETAIKTSSFTLRKQKVSELESLDNVFHEEIFASLEHEGKQYHAGYFIGLAEQFDLGDQVDQVIIQRVLTYLETEPTSAPLAVNLSASAYAKPSFVAWLDVLLEGLSHDIKSKLAFEISEQSVLSTEDHSFLLVQTLKRHQVVFGIDNVGKQFSAFQYLQTLMPDYVKVDPSYTKMAVGEDAESFFMHTLCKMFGSLNIQVIATGVETTSQIDQLKRFDIVSVQGYAIGRPQEMVIQ</sequence>
<evidence type="ECO:0000259" key="5">
    <source>
        <dbReference type="PROSITE" id="PS50887"/>
    </source>
</evidence>
<dbReference type="SUPFAM" id="SSF55073">
    <property type="entry name" value="Nucleotide cyclase"/>
    <property type="match status" value="1"/>
</dbReference>
<dbReference type="PANTHER" id="PTHR33121:SF79">
    <property type="entry name" value="CYCLIC DI-GMP PHOSPHODIESTERASE PDED-RELATED"/>
    <property type="match status" value="1"/>
</dbReference>
<dbReference type="InterPro" id="IPR043128">
    <property type="entry name" value="Rev_trsase/Diguanyl_cyclase"/>
</dbReference>
<dbReference type="PROSITE" id="PS50885">
    <property type="entry name" value="HAMP"/>
    <property type="match status" value="1"/>
</dbReference>
<dbReference type="Gene3D" id="6.20.270.20">
    <property type="entry name" value="LapD/MoxY periplasmic domain"/>
    <property type="match status" value="1"/>
</dbReference>
<feature type="domain" description="EAL" evidence="3">
    <location>
        <begin position="409"/>
        <end position="652"/>
    </location>
</feature>
<dbReference type="Gene3D" id="3.30.70.270">
    <property type="match status" value="1"/>
</dbReference>
<reference evidence="6 7" key="1">
    <citation type="submission" date="2019-03" db="EMBL/GenBank/DDBJ databases">
        <title>Genomic Encyclopedia of Type Strains, Phase III (KMG-III): the genomes of soil and plant-associated and newly described type strains.</title>
        <authorList>
            <person name="Whitman W."/>
        </authorList>
    </citation>
    <scope>NUCLEOTIDE SEQUENCE [LARGE SCALE GENOMIC DNA]</scope>
    <source>
        <strain evidence="6 7">CECT 7378</strain>
    </source>
</reference>
<evidence type="ECO:0000259" key="4">
    <source>
        <dbReference type="PROSITE" id="PS50885"/>
    </source>
</evidence>
<keyword evidence="2" id="KW-0472">Membrane</keyword>
<feature type="transmembrane region" description="Helical" evidence="2">
    <location>
        <begin position="6"/>
        <end position="27"/>
    </location>
</feature>
<dbReference type="InterPro" id="IPR032244">
    <property type="entry name" value="LapD_MoxY_N"/>
</dbReference>
<evidence type="ECO:0000256" key="2">
    <source>
        <dbReference type="SAM" id="Phobius"/>
    </source>
</evidence>
<dbReference type="InterPro" id="IPR035919">
    <property type="entry name" value="EAL_sf"/>
</dbReference>
<dbReference type="NCBIfam" id="TIGR00254">
    <property type="entry name" value="GGDEF"/>
    <property type="match status" value="1"/>
</dbReference>
<comment type="caution">
    <text evidence="6">The sequence shown here is derived from an EMBL/GenBank/DDBJ whole genome shotgun (WGS) entry which is preliminary data.</text>
</comment>
<evidence type="ECO:0000259" key="3">
    <source>
        <dbReference type="PROSITE" id="PS50883"/>
    </source>
</evidence>
<accession>A0A4R6MHN4</accession>
<dbReference type="SMART" id="SM00052">
    <property type="entry name" value="EAL"/>
    <property type="match status" value="1"/>
</dbReference>
<dbReference type="CDD" id="cd01948">
    <property type="entry name" value="EAL"/>
    <property type="match status" value="1"/>
</dbReference>